<evidence type="ECO:0000256" key="2">
    <source>
        <dbReference type="ARBA" id="ARBA00022630"/>
    </source>
</evidence>
<dbReference type="Pfam" id="PF01494">
    <property type="entry name" value="FAD_binding_3"/>
    <property type="match status" value="1"/>
</dbReference>
<dbReference type="EMBL" id="FMXM01000009">
    <property type="protein sequence ID" value="SDA81985.1"/>
    <property type="molecule type" value="Genomic_DNA"/>
</dbReference>
<dbReference type="InterPro" id="IPR036188">
    <property type="entry name" value="FAD/NAD-bd_sf"/>
</dbReference>
<dbReference type="OrthoDB" id="4230779at2"/>
<dbReference type="SUPFAM" id="SSF51905">
    <property type="entry name" value="FAD/NAD(P)-binding domain"/>
    <property type="match status" value="1"/>
</dbReference>
<dbReference type="PANTHER" id="PTHR13789">
    <property type="entry name" value="MONOOXYGENASE"/>
    <property type="match status" value="1"/>
</dbReference>
<proteinExistence type="predicted"/>
<gene>
    <name evidence="7" type="ORF">SAMN02927914_03341</name>
</gene>
<dbReference type="InterPro" id="IPR002938">
    <property type="entry name" value="FAD-bd"/>
</dbReference>
<reference evidence="7 8" key="1">
    <citation type="submission" date="2016-10" db="EMBL/GenBank/DDBJ databases">
        <authorList>
            <person name="de Groot N.N."/>
        </authorList>
    </citation>
    <scope>NUCLEOTIDE SEQUENCE [LARGE SCALE GENOMIC DNA]</scope>
    <source>
        <strain evidence="7 8">CGMCC 1.12097</strain>
    </source>
</reference>
<keyword evidence="3" id="KW-0274">FAD</keyword>
<keyword evidence="5" id="KW-0503">Monooxygenase</keyword>
<dbReference type="InterPro" id="IPR050493">
    <property type="entry name" value="FAD-dep_Monooxygenase_BioMet"/>
</dbReference>
<dbReference type="Proteomes" id="UP000198588">
    <property type="component" value="Unassembled WGS sequence"/>
</dbReference>
<dbReference type="SUPFAM" id="SSF54373">
    <property type="entry name" value="FAD-linked reductases, C-terminal domain"/>
    <property type="match status" value="1"/>
</dbReference>
<dbReference type="AlphaFoldDB" id="A0A1G5YJ38"/>
<evidence type="ECO:0000313" key="8">
    <source>
        <dbReference type="Proteomes" id="UP000198588"/>
    </source>
</evidence>
<sequence>MSTSPLRVAVVGGGIGGAATAFALHQRGMEVRLYEQAAALAEVGAGVAIQPNGVRMLRRLGLGDELIRLGARWVDPQFRRADGAYAAAMWPPELAGKIEFQGMHRADLLAMFVDRLPADRVKAGHRCIGFEQDDGQAVITFANGLRATADVVIAADGIHSTLQQFVVAPSAPLYSGSVAYRGVIPAGSVSWPPGAMRNWLGAGRHFLVFPVRAGLLVNYVGFVTTDEPLKESWSARGDPSALAREFAGWDPMVETIIAQVKTTFRWGLFDREPLANWTRGRLTLLGDAAHPMLPHIGQGANQAIEDAVALATVLSHADRKSAPQALLVYEQLRRERTAGVQRMSRVSGARYDAASGDLHARDRKLDAQRQERAWVWNYDAYAEAETAAASL</sequence>
<evidence type="ECO:0000256" key="4">
    <source>
        <dbReference type="ARBA" id="ARBA00023002"/>
    </source>
</evidence>
<dbReference type="STRING" id="1165689.SAMN02927914_03341"/>
<dbReference type="RefSeq" id="WP_091579335.1">
    <property type="nucleotide sequence ID" value="NZ_FMXM01000009.1"/>
</dbReference>
<organism evidence="7 8">
    <name type="scientific">Mesorhizobium qingshengii</name>
    <dbReference type="NCBI Taxonomy" id="1165689"/>
    <lineage>
        <taxon>Bacteria</taxon>
        <taxon>Pseudomonadati</taxon>
        <taxon>Pseudomonadota</taxon>
        <taxon>Alphaproteobacteria</taxon>
        <taxon>Hyphomicrobiales</taxon>
        <taxon>Phyllobacteriaceae</taxon>
        <taxon>Mesorhizobium</taxon>
    </lineage>
</organism>
<dbReference type="PRINTS" id="PR00420">
    <property type="entry name" value="RNGMNOXGNASE"/>
</dbReference>
<evidence type="ECO:0000256" key="1">
    <source>
        <dbReference type="ARBA" id="ARBA00001974"/>
    </source>
</evidence>
<keyword evidence="4" id="KW-0560">Oxidoreductase</keyword>
<evidence type="ECO:0000256" key="5">
    <source>
        <dbReference type="ARBA" id="ARBA00023033"/>
    </source>
</evidence>
<dbReference type="Gene3D" id="3.50.50.60">
    <property type="entry name" value="FAD/NAD(P)-binding domain"/>
    <property type="match status" value="1"/>
</dbReference>
<evidence type="ECO:0000313" key="7">
    <source>
        <dbReference type="EMBL" id="SDA81985.1"/>
    </source>
</evidence>
<name>A0A1G5YJ38_9HYPH</name>
<keyword evidence="2" id="KW-0285">Flavoprotein</keyword>
<accession>A0A1G5YJ38</accession>
<dbReference type="GO" id="GO:0004497">
    <property type="term" value="F:monooxygenase activity"/>
    <property type="evidence" value="ECO:0007669"/>
    <property type="project" value="UniProtKB-KW"/>
</dbReference>
<dbReference type="GO" id="GO:0071949">
    <property type="term" value="F:FAD binding"/>
    <property type="evidence" value="ECO:0007669"/>
    <property type="project" value="InterPro"/>
</dbReference>
<evidence type="ECO:0000256" key="3">
    <source>
        <dbReference type="ARBA" id="ARBA00022827"/>
    </source>
</evidence>
<feature type="domain" description="FAD-binding" evidence="6">
    <location>
        <begin position="7"/>
        <end position="340"/>
    </location>
</feature>
<protein>
    <submittedName>
        <fullName evidence="7">Salicylate hydroxylase</fullName>
    </submittedName>
</protein>
<comment type="cofactor">
    <cofactor evidence="1">
        <name>FAD</name>
        <dbReference type="ChEBI" id="CHEBI:57692"/>
    </cofactor>
</comment>
<dbReference type="PANTHER" id="PTHR13789:SF318">
    <property type="entry name" value="GERANYLGERANYL DIPHOSPHATE REDUCTASE"/>
    <property type="match status" value="1"/>
</dbReference>
<evidence type="ECO:0000259" key="6">
    <source>
        <dbReference type="Pfam" id="PF01494"/>
    </source>
</evidence>